<evidence type="ECO:0000313" key="4">
    <source>
        <dbReference type="Proteomes" id="UP000664534"/>
    </source>
</evidence>
<dbReference type="AlphaFoldDB" id="A0A8H3FGG6"/>
<keyword evidence="2" id="KW-1133">Transmembrane helix</keyword>
<evidence type="ECO:0000313" key="3">
    <source>
        <dbReference type="EMBL" id="CAF9921478.1"/>
    </source>
</evidence>
<comment type="caution">
    <text evidence="3">The sequence shown here is derived from an EMBL/GenBank/DDBJ whole genome shotgun (WGS) entry which is preliminary data.</text>
</comment>
<keyword evidence="4" id="KW-1185">Reference proteome</keyword>
<dbReference type="OrthoDB" id="529273at2759"/>
<feature type="compositionally biased region" description="Basic and acidic residues" evidence="1">
    <location>
        <begin position="612"/>
        <end position="623"/>
    </location>
</feature>
<dbReference type="EMBL" id="CAJPDT010000028">
    <property type="protein sequence ID" value="CAF9921478.1"/>
    <property type="molecule type" value="Genomic_DNA"/>
</dbReference>
<feature type="transmembrane region" description="Helical" evidence="2">
    <location>
        <begin position="529"/>
        <end position="546"/>
    </location>
</feature>
<feature type="compositionally biased region" description="Polar residues" evidence="1">
    <location>
        <begin position="638"/>
        <end position="647"/>
    </location>
</feature>
<name>A0A8H3FGG6_9LECA</name>
<keyword evidence="2" id="KW-0812">Transmembrane</keyword>
<feature type="transmembrane region" description="Helical" evidence="2">
    <location>
        <begin position="65"/>
        <end position="85"/>
    </location>
</feature>
<feature type="transmembrane region" description="Helical" evidence="2">
    <location>
        <begin position="20"/>
        <end position="38"/>
    </location>
</feature>
<evidence type="ECO:0000256" key="1">
    <source>
        <dbReference type="SAM" id="MobiDB-lite"/>
    </source>
</evidence>
<proteinExistence type="predicted"/>
<evidence type="ECO:0000256" key="2">
    <source>
        <dbReference type="SAM" id="Phobius"/>
    </source>
</evidence>
<organism evidence="3 4">
    <name type="scientific">Imshaugia aleurites</name>
    <dbReference type="NCBI Taxonomy" id="172621"/>
    <lineage>
        <taxon>Eukaryota</taxon>
        <taxon>Fungi</taxon>
        <taxon>Dikarya</taxon>
        <taxon>Ascomycota</taxon>
        <taxon>Pezizomycotina</taxon>
        <taxon>Lecanoromycetes</taxon>
        <taxon>OSLEUM clade</taxon>
        <taxon>Lecanoromycetidae</taxon>
        <taxon>Lecanorales</taxon>
        <taxon>Lecanorineae</taxon>
        <taxon>Parmeliaceae</taxon>
        <taxon>Imshaugia</taxon>
    </lineage>
</organism>
<feature type="transmembrane region" description="Helical" evidence="2">
    <location>
        <begin position="119"/>
        <end position="142"/>
    </location>
</feature>
<accession>A0A8H3FGG6</accession>
<gene>
    <name evidence="3" type="ORF">IMSHALPRED_005182</name>
</gene>
<sequence>MFLKQDVPSSISHFSNIRKVLPIVAILFTTLVSILLIWQRDVRAVGTFRDAVLSNPGTTGFVKQIIAGLLGFLWIYVAGAVFNLTTRLRLASPERTPTLRSLNVWVACGIQRVDLSLPILYMGLTAAVVLAGQAIGSVWGGAITPVLSPKLLNGSDNITSPLFNAPWFTTQFVGQEDSGGVDDVICMTSNKLVGYIPACPVPGLQNLILDSARSATTYNGLPRNHSKNDNPSWSYVGRSYGVGSSTGVALLPDSYDNLLSYSYYETGYDVESSCAYNSTSAFNLSLVYDSFQPANGSNINLNIWVASGFLPNSDLSSDFITFSIVQTNLSSDGPLTWAATSKNSLNYASIAAEGSSYSSFNNIQCLIDFVLTNFSVTVNVTSSTIEVIPRNIIPSETVNDFDSNDYLIGNVMASLGLLAQTAASPSFETLGESLHNNWQTFNQSIGFQANLTGSNATQETYNTSAVFDGNDTAIFSAVQDSFNAMIDDIIGGFGAAQLYWEGNTDSESDTATILHLDSQYLAIRLGQDGYIFATLAINLVILVIAIEEAVRTRNWNGLPLLDYLNLTSIVVASSAGGTAVADACARKHGLGRSWEGESGSREAGQVRVRLAQGKEDKTPRIELAETQSAYDVEKEGGSTESDSLVAA</sequence>
<protein>
    <submittedName>
        <fullName evidence="3">Uncharacterized protein</fullName>
    </submittedName>
</protein>
<reference evidence="3" key="1">
    <citation type="submission" date="2021-03" db="EMBL/GenBank/DDBJ databases">
        <authorList>
            <person name="Tagirdzhanova G."/>
        </authorList>
    </citation>
    <scope>NUCLEOTIDE SEQUENCE</scope>
</reference>
<feature type="region of interest" description="Disordered" evidence="1">
    <location>
        <begin position="611"/>
        <end position="647"/>
    </location>
</feature>
<keyword evidence="2" id="KW-0472">Membrane</keyword>
<dbReference type="Proteomes" id="UP000664534">
    <property type="component" value="Unassembled WGS sequence"/>
</dbReference>